<proteinExistence type="predicted"/>
<evidence type="ECO:0000313" key="1">
    <source>
        <dbReference type="EMBL" id="KAJ0046103.1"/>
    </source>
</evidence>
<dbReference type="EMBL" id="CM047738">
    <property type="protein sequence ID" value="KAJ0046103.1"/>
    <property type="molecule type" value="Genomic_DNA"/>
</dbReference>
<organism evidence="1 2">
    <name type="scientific">Pistacia integerrima</name>
    <dbReference type="NCBI Taxonomy" id="434235"/>
    <lineage>
        <taxon>Eukaryota</taxon>
        <taxon>Viridiplantae</taxon>
        <taxon>Streptophyta</taxon>
        <taxon>Embryophyta</taxon>
        <taxon>Tracheophyta</taxon>
        <taxon>Spermatophyta</taxon>
        <taxon>Magnoliopsida</taxon>
        <taxon>eudicotyledons</taxon>
        <taxon>Gunneridae</taxon>
        <taxon>Pentapetalae</taxon>
        <taxon>rosids</taxon>
        <taxon>malvids</taxon>
        <taxon>Sapindales</taxon>
        <taxon>Anacardiaceae</taxon>
        <taxon>Pistacia</taxon>
    </lineage>
</organism>
<keyword evidence="2" id="KW-1185">Reference proteome</keyword>
<name>A0ACC0Z7E4_9ROSI</name>
<comment type="caution">
    <text evidence="1">The sequence shown here is derived from an EMBL/GenBank/DDBJ whole genome shotgun (WGS) entry which is preliminary data.</text>
</comment>
<reference evidence="2" key="1">
    <citation type="journal article" date="2023" name="G3 (Bethesda)">
        <title>Genome assembly and association tests identify interacting loci associated with vigor, precocity, and sex in interspecific pistachio rootstocks.</title>
        <authorList>
            <person name="Palmer W."/>
            <person name="Jacygrad E."/>
            <person name="Sagayaradj S."/>
            <person name="Cavanaugh K."/>
            <person name="Han R."/>
            <person name="Bertier L."/>
            <person name="Beede B."/>
            <person name="Kafkas S."/>
            <person name="Golino D."/>
            <person name="Preece J."/>
            <person name="Michelmore R."/>
        </authorList>
    </citation>
    <scope>NUCLEOTIDE SEQUENCE [LARGE SCALE GENOMIC DNA]</scope>
</reference>
<dbReference type="Proteomes" id="UP001163603">
    <property type="component" value="Chromosome 3"/>
</dbReference>
<gene>
    <name evidence="1" type="ORF">Pint_03645</name>
</gene>
<sequence length="236" mass="26470">MKVLIMASLRQEVDSPTAIGTEKFMAREVGRLLGRLVNVTQAPSSELKHLAAVSGQKGLFLKLNQWSTMLWIFMEAIDYEENKELLSKVDVKMWLDDVKELADDVEEILDEISQKASRLKVMAPSPTTTGKKSSLKGLIPASFTGSNTRAVTSFDDESLSSRIIDNITRMEKLNTKRYLLGLRVIYRDLYLSAVNYHLWEALKSSFTAEAPGSKISVTTREVNIEFPSISILSLIH</sequence>
<protein>
    <submittedName>
        <fullName evidence="1">Uncharacterized protein</fullName>
    </submittedName>
</protein>
<accession>A0ACC0Z7E4</accession>
<evidence type="ECO:0000313" key="2">
    <source>
        <dbReference type="Proteomes" id="UP001163603"/>
    </source>
</evidence>